<accession>A0A2S6IKK0</accession>
<evidence type="ECO:0000313" key="2">
    <source>
        <dbReference type="Proteomes" id="UP000239485"/>
    </source>
</evidence>
<dbReference type="InterPro" id="IPR009776">
    <property type="entry name" value="Spore_0_M"/>
</dbReference>
<gene>
    <name evidence="1" type="ORF">CLV92_107232</name>
</gene>
<dbReference type="OrthoDB" id="3431481at2"/>
<dbReference type="PANTHER" id="PTHR40053:SF1">
    <property type="entry name" value="SPORULATION-CONTROL PROTEIN SPO0M"/>
    <property type="match status" value="1"/>
</dbReference>
<name>A0A2S6IKK0_9ACTN</name>
<dbReference type="RefSeq" id="WP_104433019.1">
    <property type="nucleotide sequence ID" value="NZ_PTJD01000007.1"/>
</dbReference>
<keyword evidence="2" id="KW-1185">Reference proteome</keyword>
<proteinExistence type="predicted"/>
<evidence type="ECO:0000313" key="1">
    <source>
        <dbReference type="EMBL" id="PPK94729.1"/>
    </source>
</evidence>
<organism evidence="1 2">
    <name type="scientific">Kineococcus xinjiangensis</name>
    <dbReference type="NCBI Taxonomy" id="512762"/>
    <lineage>
        <taxon>Bacteria</taxon>
        <taxon>Bacillati</taxon>
        <taxon>Actinomycetota</taxon>
        <taxon>Actinomycetes</taxon>
        <taxon>Kineosporiales</taxon>
        <taxon>Kineosporiaceae</taxon>
        <taxon>Kineococcus</taxon>
    </lineage>
</organism>
<sequence>MAFRGMMARLGVGGANVETILDHPVTTPGGQVRGTVHLTGGKVAQDVREVRVSLQATVEVESGDSEWREDVRFATQPVAGGFSVQPGERRSIAFALAVPWQAPLTAVGGWQLRGMKVGVQTQVDIAGALDPGDLDPVTVEPLPVQHAVLDALGRLGFRFKSADVEKGRLPGSDLPFYQEVEFAPPGHLAGRINELEVTFLADPSGVDVVLEADRRGGLFTEGRDSLARVRFSHHDTDPARLAASLDAQVRQMGARRGWF</sequence>
<dbReference type="Proteomes" id="UP000239485">
    <property type="component" value="Unassembled WGS sequence"/>
</dbReference>
<protein>
    <submittedName>
        <fullName evidence="1">Sporulation-control protein</fullName>
    </submittedName>
</protein>
<dbReference type="AlphaFoldDB" id="A0A2S6IKK0"/>
<dbReference type="EMBL" id="PTJD01000007">
    <property type="protein sequence ID" value="PPK94729.1"/>
    <property type="molecule type" value="Genomic_DNA"/>
</dbReference>
<reference evidence="1 2" key="1">
    <citation type="submission" date="2018-02" db="EMBL/GenBank/DDBJ databases">
        <title>Genomic Encyclopedia of Archaeal and Bacterial Type Strains, Phase II (KMG-II): from individual species to whole genera.</title>
        <authorList>
            <person name="Goeker M."/>
        </authorList>
    </citation>
    <scope>NUCLEOTIDE SEQUENCE [LARGE SCALE GENOMIC DNA]</scope>
    <source>
        <strain evidence="1 2">DSM 22857</strain>
    </source>
</reference>
<comment type="caution">
    <text evidence="1">The sequence shown here is derived from an EMBL/GenBank/DDBJ whole genome shotgun (WGS) entry which is preliminary data.</text>
</comment>
<dbReference type="PANTHER" id="PTHR40053">
    <property type="entry name" value="SPORULATION-CONTROL PROTEIN SPO0M"/>
    <property type="match status" value="1"/>
</dbReference>
<dbReference type="Pfam" id="PF07070">
    <property type="entry name" value="Spo0M"/>
    <property type="match status" value="1"/>
</dbReference>